<dbReference type="SMART" id="SM00823">
    <property type="entry name" value="PKS_PP"/>
    <property type="match status" value="2"/>
</dbReference>
<dbReference type="Pfam" id="PF14765">
    <property type="entry name" value="PS-DH"/>
    <property type="match status" value="1"/>
</dbReference>
<dbReference type="CDD" id="cd08952">
    <property type="entry name" value="KR_1_SDR_x"/>
    <property type="match status" value="1"/>
</dbReference>
<dbReference type="Pfam" id="PF00550">
    <property type="entry name" value="PP-binding"/>
    <property type="match status" value="2"/>
</dbReference>
<feature type="active site" description="Proton donor; for dehydratase activity" evidence="9">
    <location>
        <position position="2665"/>
    </location>
</feature>
<evidence type="ECO:0000256" key="4">
    <source>
        <dbReference type="ARBA" id="ARBA00022553"/>
    </source>
</evidence>
<dbReference type="InterPro" id="IPR020806">
    <property type="entry name" value="PKS_PP-bd"/>
</dbReference>
<evidence type="ECO:0000256" key="10">
    <source>
        <dbReference type="SAM" id="MobiDB-lite"/>
    </source>
</evidence>
<dbReference type="InterPro" id="IPR042104">
    <property type="entry name" value="PKS_dehydratase_sf"/>
</dbReference>
<evidence type="ECO:0000259" key="12">
    <source>
        <dbReference type="PROSITE" id="PS52004"/>
    </source>
</evidence>
<dbReference type="InterPro" id="IPR020841">
    <property type="entry name" value="PKS_Beta-ketoAc_synthase_dom"/>
</dbReference>
<keyword evidence="8" id="KW-0012">Acyltransferase</keyword>
<evidence type="ECO:0000256" key="2">
    <source>
        <dbReference type="ARBA" id="ARBA00004792"/>
    </source>
</evidence>
<dbReference type="Gene3D" id="3.10.129.110">
    <property type="entry name" value="Polyketide synthase dehydratase"/>
    <property type="match status" value="1"/>
</dbReference>
<evidence type="ECO:0000259" key="13">
    <source>
        <dbReference type="PROSITE" id="PS52019"/>
    </source>
</evidence>
<dbReference type="Pfam" id="PF02801">
    <property type="entry name" value="Ketoacyl-synt_C"/>
    <property type="match status" value="2"/>
</dbReference>
<protein>
    <submittedName>
        <fullName evidence="14">SDR family NAD(P)-dependent oxidoreductase</fullName>
    </submittedName>
</protein>
<evidence type="ECO:0000256" key="9">
    <source>
        <dbReference type="PROSITE-ProRule" id="PRU01363"/>
    </source>
</evidence>
<dbReference type="PROSITE" id="PS00012">
    <property type="entry name" value="PHOSPHOPANTETHEINE"/>
    <property type="match status" value="2"/>
</dbReference>
<dbReference type="InterPro" id="IPR055123">
    <property type="entry name" value="SpnB-like_Rossmann"/>
</dbReference>
<dbReference type="Pfam" id="PF22953">
    <property type="entry name" value="SpnB_Rossmann"/>
    <property type="match status" value="1"/>
</dbReference>
<evidence type="ECO:0000256" key="7">
    <source>
        <dbReference type="ARBA" id="ARBA00023268"/>
    </source>
</evidence>
<dbReference type="SMART" id="SM00826">
    <property type="entry name" value="PKS_DH"/>
    <property type="match status" value="1"/>
</dbReference>
<keyword evidence="7" id="KW-0511">Multifunctional enzyme</keyword>
<dbReference type="Pfam" id="PF16197">
    <property type="entry name" value="KAsynt_C_assoc"/>
    <property type="match status" value="2"/>
</dbReference>
<evidence type="ECO:0000256" key="6">
    <source>
        <dbReference type="ARBA" id="ARBA00023194"/>
    </source>
</evidence>
<evidence type="ECO:0000256" key="5">
    <source>
        <dbReference type="ARBA" id="ARBA00022679"/>
    </source>
</evidence>
<dbReference type="InterPro" id="IPR036291">
    <property type="entry name" value="NAD(P)-bd_dom_sf"/>
</dbReference>
<accession>A0ABY5ZAZ9</accession>
<comment type="pathway">
    <text evidence="2">Antibiotic biosynthesis.</text>
</comment>
<sequence>MSTEEKLLDNLKWVTAELRTARERLYELESAAPEPIAIIGMACRYPGGVRSADDLWKLVVEGRDAIGGFPTDRGWDLDTLFDPDPENPATSYVRDGGFVYDAADFDAAFFGISPREAVAMDPQQRLLLETAWEAAEQAGLTREALAGSDTGVFTGISAHDYLMLVPQTSSKVEGYIGTGNLGSVASGRISYILGLEGPALTVDTACSSSLVAIDLASQSLRQGECSLALAGGATVMATPGAFTEFSRQRGVAPDGRCKPFANAADGTSWAEGAALIMLERLSDARRNGHNVLAVIRGSAVNQDGASNGLTAPNGPSQERVIRQALANARLSAAEVDAVEAHGTGTTLGDPIEAQALLATYGQDRPADAPLWLGSVKSNLGHAQAASGIAGVIKMVMAIRNGLLPASLHIDRPSEHVDWSAGAVKLLTEAKPWPSTDHPRRAGVSSFGISGTNAHIIVEQVPEQPEQPAAPATDRPVPWIVSGHSLHALQAQARRLAEHITAHPEHTATDLTWSMITTRTPLEHRAAILGRDPRAALSALARGEAHPDVVTGQAPPAGPGPVLVFPGQGSQWAGMGARLLEDSPVFAARINDCEQALSPYVDWSLTDMLRGDGTELTRVDVVQPVLWAIMVSLAAVWQHHGVTPAAVIGHSQGEIAAACVAGALTLDDAAKVVALRSKALRQLAGHGAMASIAAGAEPTTTLLAGIDGVSIAATNSPTTTVISGPTEQIATAVTTAHNEGLRARTIDVDYASHGPQIDHITDEITDALAGITAHPTDTTFYSTVTAQPTDGTHLHTTYWTRNLRQPVRFADTITILLNHGHHTFIEVSPHPVLTPAIQECADHAGATVTTIATLHRDSDDQAQLTRALAQAFTAGVAVDWARWFPADPPPRTVGLPTYPFQRERFWLELPAAGPPTTGGGDDPVEAKLWQAIEDNDIDALTGTMRLDDEDTAALRPALPALAQWRREHRERRTIDSWRYEVGWKPVSDVADPGLTGTWLLLVAAAQADHPAVRVALRALEAHGATVVRAVVDAPRATRETLTALLAGTEPVGVLSLLGLDETPHPEFPAVPAGLSATLALVQAMTDTNTTTPLWCLTQGAVATTNAEPLPHPTQAQIWGLGRVAALEHPKLWGGLIDLPLHIDQHTAPRIAALLAPGQPEDQTAIRPTGTFARRMRHAPPAPTVPATWQPTGTTLITGGTGGIGAHLARWLASNGAPHLLLLSRRGPAAPGADALTQELEHLGTDVTITACDAADRGQLEQALSRIPADQPLTTVIHAAGVPNYIPVTNLTTTELDNVLRPKTQAAAHLHDLTKDHPVTTFLLFSSGAATWGSGQQSAYAAANHYLDALAHHRHHDHQPATSLAWGLWGEAGIAAAQSTVAYFSRFGLHAMNPDLATKALRQAVTAGTPTLTIADIDWAQFTPAFTAGRPAPLLADLPENSRPAADGAKPGATATTPLGQELRRATPSRRYQILLNHVRTEAAATLGHSGADAIPANKPLRELGFDSLTAVQLRNQLNRATGLELPATIIFDQPTPQALARYIEGELLGERPAATRAAVVHPAGPGRADDEPIAIVGMACRYPGGVRSADDLWKLVVEGRDAIGGFPTDRGWDLDSLFDPDPDKTGKSYVREGGFVYDAADFDAAFFGISPREAIAMDPQQRLLLETAWATIEDAGINRDALKGSETGVFAGLTIFDYLTLIGMRTDEVEGYIGTGNLGCVASGRISYILGLQGPAVTVDTGCSSSLVAMHLASQALRQGECTLALAGGATVMATPASFVEFSRQRGIAPDARCKPFADAADGTSWAEGAALIMLERLSDARRNGHNVLAVIRGSAVNQDGTSNGLTAPNGPSQERVIRQALANARLSAADVDAVEAHGTGTPLGDPIEAQALLATYGQDRPDDAPLWLGSVKSNIGHTQAAAGAAGVIKMVMAIRNGLLPASLHIDRPSTRVNWNTGAVNLLAEARDWPDTDHPRRAGVSAFGISGTNAHLIVEQAPEEPEQPPSPTTDRPVPWVICGHNEEALHAQARQLAEHVTAHPDLSATDIGWSLINTRSPLGHRAVVTGTSQEKLLGSLRALAEGEPDAGVVTGVADTSGSGAVLVFPGQGSQWVGMGAQLLTDSPVFATRITECELALAPHVDWSLTEILRGDGTELRRVDVVQPVLWAIMVSLAAVWRHHGVTPAAVIGHSQGEIAAACVAGALTLDDAAKVVALRSKALRRLSGQGAMASIATTAEQTTALLADIEGIGIAATNSPTTTVISGPPEHIATAVTTAHNEGLRARAIDVDYASHGPQIDRLTDEIADALAGITASPTDIAFYSTVTTEPTDGADLGPDYWIRNLRQPVRFAETVTALLNDGHHTFIEVSPHPVLTPAVEECADHAGATATTIGTLRREHDESQQLIRALAQAFAAGSGVDWTNQFPADPPPRIVDLPGYAFQRRRFWLDAPIVLRSDPAGLGLTTGGHPLLGATVEPAGEQTLLLTGRVSQQSPAWLAEHRVLGSVLLPGSVFAELALYAARRAGCDHVAELTLESPLALPSDAAVDLQVSVGPPDETGQRPVGIHSRPSARYDDKPAWTRHATGSLAPEAPAEPAAGFDGAWPPQGAEPITAGDPYEELAAQGHEYGPASRALVAAWRAGDDIYAEVTLPESERKRAGYGLHPVLVDATLHAVLLAAGTTSEILLPFAWTGLRLHATAATSLRVRMTREAPDRLALTAVDPAGAPVMTLESLIVRPVAAEQIAQARGDDALLRLDWLPFTGPARGSGERYALLVPDGDALARAWPDASAYRDLAGLRAAVAAGADRPGTVVALAHTAPDGDALPDRLRCASGELLSLLQDWVGDSRFDDTRLVVVTHGAVAVHPGDDVGDLAAAALWGMVRCAQIEFPRRLVLLDLDGQEASHLAVAATLASGEPQLALRGGSAFVPRLVRPDRNERPVPPAPLDPRGTVLITGGTGGLGTLCARHLITRHGVRRLLLISRRGLDAPGAADVTAELTSYGADVTVAACDVGDRARLAEVLAAVPEEHPLTAVIHAAGIVRDATLQSMTPDQFDAVLRTKADGAIHLHELIGERNLSAFVLFSSVVGLIGGGGQGCYAAANAFLDAFAQHRHALGRPATSLAWGMWQQSAGMWGRVGESNRARHARDGLVGMSIEQGLSLFDTAMAGGRPLLAPVRLDLAQIRRNAETHEVPAVLRHLIRDVALRSGGPTPADLIGRLTVMSEADREQTLLDLVRGQAAVVLGHDRADTFTAEQRFQDLGFDSLTAIELRNRLQAATGLRLPATLVFDHRDPVYLARHLLGELKLTQPDPLAPVLGEVDRLERSLLAVAAGNGTAQQTLTKRLRDTLLRLEAHGNVAVAEAVSADRLATASADEIFEFIDRDLGRSTNGGEICRTED</sequence>
<dbReference type="PROSITE" id="PS52019">
    <property type="entry name" value="PKS_MFAS_DH"/>
    <property type="match status" value="1"/>
</dbReference>
<organism evidence="14 15">
    <name type="scientific">Dactylosporangium roseum</name>
    <dbReference type="NCBI Taxonomy" id="47989"/>
    <lineage>
        <taxon>Bacteria</taxon>
        <taxon>Bacillati</taxon>
        <taxon>Actinomycetota</taxon>
        <taxon>Actinomycetes</taxon>
        <taxon>Micromonosporales</taxon>
        <taxon>Micromonosporaceae</taxon>
        <taxon>Dactylosporangium</taxon>
    </lineage>
</organism>
<dbReference type="InterPro" id="IPR014031">
    <property type="entry name" value="Ketoacyl_synth_C"/>
</dbReference>
<dbReference type="Gene3D" id="3.30.70.3290">
    <property type="match status" value="2"/>
</dbReference>
<evidence type="ECO:0000259" key="11">
    <source>
        <dbReference type="PROSITE" id="PS50075"/>
    </source>
</evidence>
<feature type="domain" description="Ketosynthase family 3 (KS3)" evidence="12">
    <location>
        <begin position="33"/>
        <end position="459"/>
    </location>
</feature>
<keyword evidence="5" id="KW-0808">Transferase</keyword>
<dbReference type="Proteomes" id="UP001058271">
    <property type="component" value="Chromosome"/>
</dbReference>
<dbReference type="PROSITE" id="PS00606">
    <property type="entry name" value="KS3_1"/>
    <property type="match status" value="2"/>
</dbReference>
<dbReference type="PROSITE" id="PS50075">
    <property type="entry name" value="CARRIER"/>
    <property type="match status" value="2"/>
</dbReference>
<dbReference type="Pfam" id="PF00109">
    <property type="entry name" value="ketoacyl-synt"/>
    <property type="match status" value="2"/>
</dbReference>
<dbReference type="PROSITE" id="PS52004">
    <property type="entry name" value="KS3_2"/>
    <property type="match status" value="2"/>
</dbReference>
<dbReference type="InterPro" id="IPR018201">
    <property type="entry name" value="Ketoacyl_synth_AS"/>
</dbReference>
<dbReference type="Gene3D" id="1.10.1200.10">
    <property type="entry name" value="ACP-like"/>
    <property type="match status" value="2"/>
</dbReference>
<dbReference type="InterPro" id="IPR001227">
    <property type="entry name" value="Ac_transferase_dom_sf"/>
</dbReference>
<dbReference type="Pfam" id="PF08990">
    <property type="entry name" value="Docking"/>
    <property type="match status" value="1"/>
</dbReference>
<dbReference type="InterPro" id="IPR016036">
    <property type="entry name" value="Malonyl_transacylase_ACP-bd"/>
</dbReference>
<dbReference type="EMBL" id="CP073721">
    <property type="protein sequence ID" value="UWZ39276.1"/>
    <property type="molecule type" value="Genomic_DNA"/>
</dbReference>
<dbReference type="SUPFAM" id="SSF52151">
    <property type="entry name" value="FabD/lysophospholipase-like"/>
    <property type="match status" value="2"/>
</dbReference>
<feature type="domain" description="Ketosynthase family 3 (KS3)" evidence="12">
    <location>
        <begin position="1569"/>
        <end position="1995"/>
    </location>
</feature>
<dbReference type="Pfam" id="PF00698">
    <property type="entry name" value="Acyl_transf_1"/>
    <property type="match status" value="2"/>
</dbReference>
<dbReference type="SMART" id="SM00825">
    <property type="entry name" value="PKS_KS"/>
    <property type="match status" value="2"/>
</dbReference>
<feature type="region of interest" description="Disordered" evidence="10">
    <location>
        <begin position="2546"/>
        <end position="2610"/>
    </location>
</feature>
<dbReference type="InterPro" id="IPR032821">
    <property type="entry name" value="PKS_assoc"/>
</dbReference>
<dbReference type="InterPro" id="IPR016039">
    <property type="entry name" value="Thiolase-like"/>
</dbReference>
<feature type="region of interest" description="Disordered" evidence="10">
    <location>
        <begin position="1437"/>
        <end position="1459"/>
    </location>
</feature>
<dbReference type="Gene3D" id="6.10.140.1830">
    <property type="match status" value="1"/>
</dbReference>
<dbReference type="Gene3D" id="3.40.47.10">
    <property type="match status" value="2"/>
</dbReference>
<dbReference type="Pfam" id="PF18369">
    <property type="entry name" value="PKS_DE"/>
    <property type="match status" value="1"/>
</dbReference>
<dbReference type="SUPFAM" id="SSF51735">
    <property type="entry name" value="NAD(P)-binding Rossmann-fold domains"/>
    <property type="match status" value="4"/>
</dbReference>
<keyword evidence="15" id="KW-1185">Reference proteome</keyword>
<feature type="region of interest" description="N-terminal hotdog fold" evidence="9">
    <location>
        <begin position="2465"/>
        <end position="2591"/>
    </location>
</feature>
<evidence type="ECO:0000313" key="14">
    <source>
        <dbReference type="EMBL" id="UWZ39276.1"/>
    </source>
</evidence>
<dbReference type="Pfam" id="PF08659">
    <property type="entry name" value="KR"/>
    <property type="match status" value="2"/>
</dbReference>
<dbReference type="SUPFAM" id="SSF47336">
    <property type="entry name" value="ACP-like"/>
    <property type="match status" value="2"/>
</dbReference>
<evidence type="ECO:0000256" key="3">
    <source>
        <dbReference type="ARBA" id="ARBA00022450"/>
    </source>
</evidence>
<evidence type="ECO:0000256" key="1">
    <source>
        <dbReference type="ARBA" id="ARBA00001957"/>
    </source>
</evidence>
<feature type="domain" description="Carrier" evidence="11">
    <location>
        <begin position="3225"/>
        <end position="3300"/>
    </location>
</feature>
<dbReference type="NCBIfam" id="NF045894">
    <property type="entry name" value="PKS_plus_SDR"/>
    <property type="match status" value="1"/>
</dbReference>
<dbReference type="SMART" id="SM01294">
    <property type="entry name" value="PKS_PP_betabranch"/>
    <property type="match status" value="1"/>
</dbReference>
<dbReference type="InterPro" id="IPR014043">
    <property type="entry name" value="Acyl_transferase_dom"/>
</dbReference>
<dbReference type="Gene3D" id="3.40.50.720">
    <property type="entry name" value="NAD(P)-binding Rossmann-like Domain"/>
    <property type="match status" value="2"/>
</dbReference>
<dbReference type="CDD" id="cd00833">
    <property type="entry name" value="PKS"/>
    <property type="match status" value="2"/>
</dbReference>
<comment type="cofactor">
    <cofactor evidence="1">
        <name>pantetheine 4'-phosphate</name>
        <dbReference type="ChEBI" id="CHEBI:47942"/>
    </cofactor>
</comment>
<evidence type="ECO:0000256" key="8">
    <source>
        <dbReference type="ARBA" id="ARBA00023315"/>
    </source>
</evidence>
<keyword evidence="4" id="KW-0597">Phosphoprotein</keyword>
<dbReference type="InterPro" id="IPR013968">
    <property type="entry name" value="PKS_KR"/>
</dbReference>
<dbReference type="InterPro" id="IPR015083">
    <property type="entry name" value="NorB/c/GfsB-D-like_docking"/>
</dbReference>
<dbReference type="InterPro" id="IPR049551">
    <property type="entry name" value="PKS_DH_C"/>
</dbReference>
<dbReference type="InterPro" id="IPR020807">
    <property type="entry name" value="PKS_DH"/>
</dbReference>
<feature type="compositionally biased region" description="Low complexity" evidence="10">
    <location>
        <begin position="2585"/>
        <end position="2594"/>
    </location>
</feature>
<dbReference type="SUPFAM" id="SSF55048">
    <property type="entry name" value="Probable ACP-binding domain of malonyl-CoA ACP transacylase"/>
    <property type="match status" value="2"/>
</dbReference>
<dbReference type="SMART" id="SM00822">
    <property type="entry name" value="PKS_KR"/>
    <property type="match status" value="2"/>
</dbReference>
<keyword evidence="6" id="KW-0045">Antibiotic biosynthesis</keyword>
<proteinExistence type="predicted"/>
<dbReference type="PANTHER" id="PTHR43775:SF51">
    <property type="entry name" value="INACTIVE PHENOLPHTHIOCEROL SYNTHESIS POLYKETIDE SYNTHASE TYPE I PKS1-RELATED"/>
    <property type="match status" value="1"/>
</dbReference>
<dbReference type="InterPro" id="IPR050091">
    <property type="entry name" value="PKS_NRPS_Biosynth_Enz"/>
</dbReference>
<feature type="domain" description="PKS/mFAS DH" evidence="13">
    <location>
        <begin position="2465"/>
        <end position="2741"/>
    </location>
</feature>
<dbReference type="CDD" id="cd08956">
    <property type="entry name" value="KR_3_FAS_SDR_x"/>
    <property type="match status" value="1"/>
</dbReference>
<feature type="domain" description="Carrier" evidence="11">
    <location>
        <begin position="1471"/>
        <end position="1546"/>
    </location>
</feature>
<dbReference type="InterPro" id="IPR041618">
    <property type="entry name" value="PKS_DE"/>
</dbReference>
<dbReference type="InterPro" id="IPR016035">
    <property type="entry name" value="Acyl_Trfase/lysoPLipase"/>
</dbReference>
<gene>
    <name evidence="14" type="ORF">Drose_14180</name>
</gene>
<dbReference type="InterPro" id="IPR009081">
    <property type="entry name" value="PP-bd_ACP"/>
</dbReference>
<evidence type="ECO:0000313" key="15">
    <source>
        <dbReference type="Proteomes" id="UP001058271"/>
    </source>
</evidence>
<feature type="region of interest" description="C-terminal hotdog fold" evidence="9">
    <location>
        <begin position="2605"/>
        <end position="2741"/>
    </location>
</feature>
<reference evidence="14" key="1">
    <citation type="submission" date="2021-04" db="EMBL/GenBank/DDBJ databases">
        <title>Biosynthetic gene clusters of Dactylosporangioum roseum.</title>
        <authorList>
            <person name="Hartkoorn R.C."/>
            <person name="Beaudoing E."/>
            <person name="Hot D."/>
            <person name="Moureu S."/>
        </authorList>
    </citation>
    <scope>NUCLEOTIDE SEQUENCE</scope>
    <source>
        <strain evidence="14">NRRL B-16295</strain>
    </source>
</reference>
<dbReference type="InterPro" id="IPR057326">
    <property type="entry name" value="KR_dom"/>
</dbReference>
<dbReference type="InterPro" id="IPR049900">
    <property type="entry name" value="PKS_mFAS_DH"/>
</dbReference>
<dbReference type="InterPro" id="IPR014030">
    <property type="entry name" value="Ketoacyl_synth_N"/>
</dbReference>
<dbReference type="SMART" id="SM00827">
    <property type="entry name" value="PKS_AT"/>
    <property type="match status" value="2"/>
</dbReference>
<dbReference type="Gene3D" id="3.40.366.10">
    <property type="entry name" value="Malonyl-Coenzyme A Acyl Carrier Protein, domain 2"/>
    <property type="match status" value="2"/>
</dbReference>
<dbReference type="InterPro" id="IPR036736">
    <property type="entry name" value="ACP-like_sf"/>
</dbReference>
<dbReference type="InterPro" id="IPR006162">
    <property type="entry name" value="Ppantetheine_attach_site"/>
</dbReference>
<dbReference type="Pfam" id="PF21089">
    <property type="entry name" value="PKS_DH_N"/>
    <property type="match status" value="1"/>
</dbReference>
<dbReference type="SUPFAM" id="SSF53901">
    <property type="entry name" value="Thiolase-like"/>
    <property type="match status" value="2"/>
</dbReference>
<dbReference type="PANTHER" id="PTHR43775">
    <property type="entry name" value="FATTY ACID SYNTHASE"/>
    <property type="match status" value="1"/>
</dbReference>
<feature type="active site" description="Proton acceptor; for dehydratase activity" evidence="9">
    <location>
        <position position="2497"/>
    </location>
</feature>
<name>A0ABY5ZAZ9_9ACTN</name>
<dbReference type="InterPro" id="IPR049552">
    <property type="entry name" value="PKS_DH_N"/>
</dbReference>
<keyword evidence="3" id="KW-0596">Phosphopantetheine</keyword>